<feature type="compositionally biased region" description="Pro residues" evidence="11">
    <location>
        <begin position="417"/>
        <end position="427"/>
    </location>
</feature>
<keyword evidence="15" id="KW-1185">Reference proteome</keyword>
<keyword evidence="2" id="KW-1003">Cell membrane</keyword>
<evidence type="ECO:0000256" key="11">
    <source>
        <dbReference type="SAM" id="MobiDB-lite"/>
    </source>
</evidence>
<keyword evidence="6 12" id="KW-0472">Membrane</keyword>
<dbReference type="PROSITE" id="PS50262">
    <property type="entry name" value="G_PROTEIN_RECEP_F1_2"/>
    <property type="match status" value="1"/>
</dbReference>
<feature type="compositionally biased region" description="Pro residues" evidence="11">
    <location>
        <begin position="510"/>
        <end position="526"/>
    </location>
</feature>
<dbReference type="GeneTree" id="ENSGT01050000244887"/>
<evidence type="ECO:0000256" key="9">
    <source>
        <dbReference type="ARBA" id="ARBA00023224"/>
    </source>
</evidence>
<feature type="compositionally biased region" description="Low complexity" evidence="11">
    <location>
        <begin position="24"/>
        <end position="33"/>
    </location>
</feature>
<organism evidence="14 15">
    <name type="scientific">Aquila chrysaetos chrysaetos</name>
    <dbReference type="NCBI Taxonomy" id="223781"/>
    <lineage>
        <taxon>Eukaryota</taxon>
        <taxon>Metazoa</taxon>
        <taxon>Chordata</taxon>
        <taxon>Craniata</taxon>
        <taxon>Vertebrata</taxon>
        <taxon>Euteleostomi</taxon>
        <taxon>Archelosauria</taxon>
        <taxon>Archosauria</taxon>
        <taxon>Dinosauria</taxon>
        <taxon>Saurischia</taxon>
        <taxon>Theropoda</taxon>
        <taxon>Coelurosauria</taxon>
        <taxon>Aves</taxon>
        <taxon>Neognathae</taxon>
        <taxon>Neoaves</taxon>
        <taxon>Telluraves</taxon>
        <taxon>Accipitrimorphae</taxon>
        <taxon>Accipitriformes</taxon>
        <taxon>Accipitridae</taxon>
        <taxon>Accipitrinae</taxon>
        <taxon>Aquila</taxon>
    </lineage>
</organism>
<feature type="compositionally biased region" description="Pro residues" evidence="11">
    <location>
        <begin position="387"/>
        <end position="403"/>
    </location>
</feature>
<feature type="region of interest" description="Disordered" evidence="11">
    <location>
        <begin position="510"/>
        <end position="529"/>
    </location>
</feature>
<dbReference type="Proteomes" id="UP000472275">
    <property type="component" value="Unassembled WGS sequence"/>
</dbReference>
<feature type="transmembrane region" description="Helical" evidence="12">
    <location>
        <begin position="75"/>
        <end position="96"/>
    </location>
</feature>
<comment type="subcellular location">
    <subcellularLocation>
        <location evidence="1">Cell membrane</location>
        <topology evidence="1">Multi-pass membrane protein</topology>
    </subcellularLocation>
</comment>
<reference evidence="14" key="1">
    <citation type="submission" date="2025-08" db="UniProtKB">
        <authorList>
            <consortium name="Ensembl"/>
        </authorList>
    </citation>
    <scope>IDENTIFICATION</scope>
</reference>
<keyword evidence="3 12" id="KW-0812">Transmembrane</keyword>
<dbReference type="GO" id="GO:0038036">
    <property type="term" value="F:sphingosine-1-phosphate receptor activity"/>
    <property type="evidence" value="ECO:0007669"/>
    <property type="project" value="InterPro"/>
</dbReference>
<dbReference type="PRINTS" id="PR01523">
    <property type="entry name" value="S1PRECEPTOR"/>
</dbReference>
<accession>A0A663F4U4</accession>
<dbReference type="InParanoid" id="A0A663F4U4"/>
<reference evidence="14" key="2">
    <citation type="submission" date="2025-09" db="UniProtKB">
        <authorList>
            <consortium name="Ensembl"/>
        </authorList>
    </citation>
    <scope>IDENTIFICATION</scope>
</reference>
<evidence type="ECO:0000256" key="12">
    <source>
        <dbReference type="SAM" id="Phobius"/>
    </source>
</evidence>
<dbReference type="AlphaFoldDB" id="A0A663F4U4"/>
<evidence type="ECO:0000256" key="10">
    <source>
        <dbReference type="PIRSR" id="PIRSR604061-50"/>
    </source>
</evidence>
<dbReference type="PRINTS" id="PR00237">
    <property type="entry name" value="GPCRRHODOPSN"/>
</dbReference>
<dbReference type="SMART" id="SM01381">
    <property type="entry name" value="7TM_GPCR_Srsx"/>
    <property type="match status" value="1"/>
</dbReference>
<dbReference type="Pfam" id="PF00001">
    <property type="entry name" value="7tm_1"/>
    <property type="match status" value="1"/>
</dbReference>
<dbReference type="InterPro" id="IPR000276">
    <property type="entry name" value="GPCR_Rhodpsn"/>
</dbReference>
<feature type="domain" description="G-protein coupled receptors family 1 profile" evidence="13">
    <location>
        <begin position="87"/>
        <end position="314"/>
    </location>
</feature>
<keyword evidence="9" id="KW-0807">Transducer</keyword>
<protein>
    <submittedName>
        <fullName evidence="14">Sphingosine-1-phosphate receptor 5</fullName>
    </submittedName>
</protein>
<name>A0A663F4U4_AQUCH</name>
<evidence type="ECO:0000256" key="4">
    <source>
        <dbReference type="ARBA" id="ARBA00022989"/>
    </source>
</evidence>
<feature type="transmembrane region" description="Helical" evidence="12">
    <location>
        <begin position="216"/>
        <end position="236"/>
    </location>
</feature>
<feature type="transmembrane region" description="Helical" evidence="12">
    <location>
        <begin position="257"/>
        <end position="281"/>
    </location>
</feature>
<keyword evidence="7" id="KW-0675">Receptor</keyword>
<evidence type="ECO:0000256" key="2">
    <source>
        <dbReference type="ARBA" id="ARBA00022475"/>
    </source>
</evidence>
<dbReference type="Gene3D" id="1.20.1070.10">
    <property type="entry name" value="Rhodopsin 7-helix transmembrane proteins"/>
    <property type="match status" value="1"/>
</dbReference>
<keyword evidence="4 12" id="KW-1133">Transmembrane helix</keyword>
<evidence type="ECO:0000256" key="6">
    <source>
        <dbReference type="ARBA" id="ARBA00023136"/>
    </source>
</evidence>
<dbReference type="GO" id="GO:0005886">
    <property type="term" value="C:plasma membrane"/>
    <property type="evidence" value="ECO:0007669"/>
    <property type="project" value="UniProtKB-SubCell"/>
</dbReference>
<keyword evidence="8" id="KW-0325">Glycoprotein</keyword>
<sequence length="547" mass="57584">MGGGGSPGRHHRRAPSPSGGGGVPRSPGRSCGASPPPSGMAPGPFAEDAVLALHYNYTGKLHAGRYRGGLRPETLLFLLVCGFIVVENLVVLVTIWRTKKLHSPMFYLLGNLTLSDLLAGVAYTANIVLSGANTFRLTPALWFLREGGLLAIAVERHLTMARVRVARGDKRGRMWSLVAASWGVSAALAALPGLGWNCLGDLPACSTVLPLYSKRYVFFCVAVFLAILLAIVVLYARLYRAVRRSASLRPSPKSPALLKTVTVVVGTFIACWSPLFLLLLLDAWCCPRACAVLYHADYFLGLAMANSLLNPLIYTGTSREMCRAVLRLLRGGGCRRRRGGGTDARAGHSYSGGGGRGGAAVTSRGGGRGRRRDSYRGGGSARCLVTPPRPPPRPPPLFPPPPPPDDDRGRVHGRVRPPGPPRTPGTPPREGGGWGGGVGGVLGACRSSAPPPPAKLGGGGHGVCKGKGRGGCWGSPPPRVPQCPRWVPGMIWGGLTPSLKPPPPHFPLPQFPQWVPPPPRPSPVPQFPQHVLGLIGGVPPPPPVSPA</sequence>
<dbReference type="Ensembl" id="ENSACCT00020020319.1">
    <property type="protein sequence ID" value="ENSACCP00020019462.1"/>
    <property type="gene ID" value="ENSACCG00020013384.1"/>
</dbReference>
<evidence type="ECO:0000256" key="3">
    <source>
        <dbReference type="ARBA" id="ARBA00022692"/>
    </source>
</evidence>
<evidence type="ECO:0000256" key="8">
    <source>
        <dbReference type="ARBA" id="ARBA00023180"/>
    </source>
</evidence>
<evidence type="ECO:0000313" key="14">
    <source>
        <dbReference type="Ensembl" id="ENSACCP00020019462.1"/>
    </source>
</evidence>
<feature type="transmembrane region" description="Helical" evidence="12">
    <location>
        <begin position="108"/>
        <end position="129"/>
    </location>
</feature>
<feature type="disulfide bond" evidence="10">
    <location>
        <begin position="285"/>
        <end position="290"/>
    </location>
</feature>
<keyword evidence="10" id="KW-1015">Disulfide bond</keyword>
<feature type="region of interest" description="Disordered" evidence="11">
    <location>
        <begin position="1"/>
        <end position="40"/>
    </location>
</feature>
<evidence type="ECO:0000313" key="15">
    <source>
        <dbReference type="Proteomes" id="UP000472275"/>
    </source>
</evidence>
<feature type="region of interest" description="Disordered" evidence="11">
    <location>
        <begin position="336"/>
        <end position="437"/>
    </location>
</feature>
<dbReference type="PANTHER" id="PTHR22750">
    <property type="entry name" value="G-PROTEIN COUPLED RECEPTOR"/>
    <property type="match status" value="1"/>
</dbReference>
<feature type="transmembrane region" description="Helical" evidence="12">
    <location>
        <begin position="175"/>
        <end position="196"/>
    </location>
</feature>
<evidence type="ECO:0000256" key="7">
    <source>
        <dbReference type="ARBA" id="ARBA00023170"/>
    </source>
</evidence>
<keyword evidence="5" id="KW-0297">G-protein coupled receptor</keyword>
<dbReference type="SUPFAM" id="SSF81321">
    <property type="entry name" value="Family A G protein-coupled receptor-like"/>
    <property type="match status" value="1"/>
</dbReference>
<evidence type="ECO:0000256" key="5">
    <source>
        <dbReference type="ARBA" id="ARBA00023040"/>
    </source>
</evidence>
<feature type="disulfide bond" evidence="10">
    <location>
        <begin position="198"/>
        <end position="205"/>
    </location>
</feature>
<dbReference type="InterPro" id="IPR004061">
    <property type="entry name" value="S1P_rcpt"/>
</dbReference>
<evidence type="ECO:0000256" key="1">
    <source>
        <dbReference type="ARBA" id="ARBA00004651"/>
    </source>
</evidence>
<dbReference type="InterPro" id="IPR017452">
    <property type="entry name" value="GPCR_Rhodpsn_7TM"/>
</dbReference>
<evidence type="ECO:0000259" key="13">
    <source>
        <dbReference type="PROSITE" id="PS50262"/>
    </source>
</evidence>
<proteinExistence type="predicted"/>